<feature type="region of interest" description="Disordered" evidence="7">
    <location>
        <begin position="231"/>
        <end position="256"/>
    </location>
</feature>
<dbReference type="PANTHER" id="PTHR13296:SF0">
    <property type="entry name" value="PRE-MRNA-SPLICING FACTOR SPF27"/>
    <property type="match status" value="1"/>
</dbReference>
<dbReference type="Pfam" id="PF05700">
    <property type="entry name" value="BCAS2"/>
    <property type="match status" value="1"/>
</dbReference>
<dbReference type="InterPro" id="IPR008409">
    <property type="entry name" value="SPF27"/>
</dbReference>
<dbReference type="PANTHER" id="PTHR13296">
    <property type="entry name" value="BCAS2 PROTEIN"/>
    <property type="match status" value="1"/>
</dbReference>
<feature type="compositionally biased region" description="Polar residues" evidence="7">
    <location>
        <begin position="231"/>
        <end position="243"/>
    </location>
</feature>
<sequence length="256" mass="29330">MNQIATIKTATVGGESAPPVSMDSLPYVETVHEDYEEYALAMIEEEMKAIAPRPMKKIFPMTFRTTTMRNEYNNLVVADDSGETGDVHGLVFRGRPKEQLKKFQHKKIVKPTTTEEWTDAAANGGRGALSQIKARYEAERLRNLLLEVEKEEGIANWKDYNARLNKLGTFWSELLKDQMDAVEEINFRRQQAQTQHVGPEIDRLNQEYEEALYRRNKLEYTIEGIRRETKTSTAAFNSDAGETTSRKRRVYGSNAD</sequence>
<comment type="similarity">
    <text evidence="2">Belongs to the SPF27 family.</text>
</comment>
<keyword evidence="3" id="KW-0507">mRNA processing</keyword>
<evidence type="ECO:0000256" key="2">
    <source>
        <dbReference type="ARBA" id="ARBA00010788"/>
    </source>
</evidence>
<dbReference type="OrthoDB" id="205794at2759"/>
<evidence type="ECO:0000256" key="3">
    <source>
        <dbReference type="ARBA" id="ARBA00022664"/>
    </source>
</evidence>
<evidence type="ECO:0000313" key="9">
    <source>
        <dbReference type="Proteomes" id="UP000291116"/>
    </source>
</evidence>
<dbReference type="Proteomes" id="UP000291116">
    <property type="component" value="Unassembled WGS sequence"/>
</dbReference>
<dbReference type="GO" id="GO:0000974">
    <property type="term" value="C:Prp19 complex"/>
    <property type="evidence" value="ECO:0007669"/>
    <property type="project" value="TreeGrafter"/>
</dbReference>
<name>A0A448ZS85_9STRA</name>
<evidence type="ECO:0000256" key="6">
    <source>
        <dbReference type="ARBA" id="ARBA00023242"/>
    </source>
</evidence>
<dbReference type="EMBL" id="CAACVS010000676">
    <property type="protein sequence ID" value="VEU44911.1"/>
    <property type="molecule type" value="Genomic_DNA"/>
</dbReference>
<dbReference type="GO" id="GO:0071013">
    <property type="term" value="C:catalytic step 2 spliceosome"/>
    <property type="evidence" value="ECO:0007669"/>
    <property type="project" value="TreeGrafter"/>
</dbReference>
<reference evidence="8 9" key="1">
    <citation type="submission" date="2019-01" db="EMBL/GenBank/DDBJ databases">
        <authorList>
            <person name="Ferrante I. M."/>
        </authorList>
    </citation>
    <scope>NUCLEOTIDE SEQUENCE [LARGE SCALE GENOMIC DNA]</scope>
    <source>
        <strain evidence="8 9">B856</strain>
    </source>
</reference>
<evidence type="ECO:0000256" key="4">
    <source>
        <dbReference type="ARBA" id="ARBA00022728"/>
    </source>
</evidence>
<keyword evidence="5" id="KW-0508">mRNA splicing</keyword>
<dbReference type="GO" id="GO:0008380">
    <property type="term" value="P:RNA splicing"/>
    <property type="evidence" value="ECO:0007669"/>
    <property type="project" value="UniProtKB-KW"/>
</dbReference>
<evidence type="ECO:0000256" key="5">
    <source>
        <dbReference type="ARBA" id="ARBA00023187"/>
    </source>
</evidence>
<evidence type="ECO:0000256" key="7">
    <source>
        <dbReference type="SAM" id="MobiDB-lite"/>
    </source>
</evidence>
<evidence type="ECO:0000256" key="1">
    <source>
        <dbReference type="ARBA" id="ARBA00004123"/>
    </source>
</evidence>
<protein>
    <submittedName>
        <fullName evidence="8">Uncharacterized protein</fullName>
    </submittedName>
</protein>
<evidence type="ECO:0000313" key="8">
    <source>
        <dbReference type="EMBL" id="VEU44911.1"/>
    </source>
</evidence>
<dbReference type="AlphaFoldDB" id="A0A448ZS85"/>
<proteinExistence type="inferred from homology"/>
<gene>
    <name evidence="8" type="ORF">PSNMU_V1.4_AUG-EV-PASAV3_0120520</name>
</gene>
<accession>A0A448ZS85</accession>
<organism evidence="8 9">
    <name type="scientific">Pseudo-nitzschia multistriata</name>
    <dbReference type="NCBI Taxonomy" id="183589"/>
    <lineage>
        <taxon>Eukaryota</taxon>
        <taxon>Sar</taxon>
        <taxon>Stramenopiles</taxon>
        <taxon>Ochrophyta</taxon>
        <taxon>Bacillariophyta</taxon>
        <taxon>Bacillariophyceae</taxon>
        <taxon>Bacillariophycidae</taxon>
        <taxon>Bacillariales</taxon>
        <taxon>Bacillariaceae</taxon>
        <taxon>Pseudo-nitzschia</taxon>
    </lineage>
</organism>
<dbReference type="GO" id="GO:0006397">
    <property type="term" value="P:mRNA processing"/>
    <property type="evidence" value="ECO:0007669"/>
    <property type="project" value="UniProtKB-KW"/>
</dbReference>
<keyword evidence="9" id="KW-1185">Reference proteome</keyword>
<comment type="subcellular location">
    <subcellularLocation>
        <location evidence="1">Nucleus</location>
    </subcellularLocation>
</comment>
<keyword evidence="4" id="KW-0747">Spliceosome</keyword>
<keyword evidence="6" id="KW-0539">Nucleus</keyword>
<dbReference type="GO" id="GO:0071011">
    <property type="term" value="C:precatalytic spliceosome"/>
    <property type="evidence" value="ECO:0007669"/>
    <property type="project" value="TreeGrafter"/>
</dbReference>